<evidence type="ECO:0000259" key="2">
    <source>
        <dbReference type="PROSITE" id="PS51737"/>
    </source>
</evidence>
<dbReference type="Pfam" id="PF00239">
    <property type="entry name" value="Resolvase"/>
    <property type="match status" value="1"/>
</dbReference>
<name>A0A840B3H6_9SPHN</name>
<sequence>MVEKVFRCAVYTRKSPEDGLEKEFNSLDAQYEACAAYALSQKHEGWHLLPERYDDGGYSGGNMERPGLKRLLSDVADGRVDIILVYKIDRLTRSLSDFAKIVDVLDTAKASFVSITQSFNTTTSMGRLTLNMLLSFAQFEREVTGERIRDKIAASKRKGMWMGGPVPLGYGLENRRLIPNPKEAMLVRYILEQYLKHPSVQDLGNHLNAQGYTTKVQHRASGPHRGGCRFRRGTLYHLLSNQIYLGKIVHKGQVYDGEHEAIVSQDLFDAVQAKLKENASGSSRRLKAQHPSLLTGLLFDSEQRPMTPVHATKGKTTRYRYYITRAHKADTTPVWRVNAHDIEQLTTDRLAAYLNSPAEIAKLAGSDVEATTLQNALAQADLTAAMLQSGAANSKYELIHRLTERITLYADHIVVRLRPERLASLLGFPASDEQTAVALTVPAKRARKGHQIRLVIPDEEEAGRPAPPKRNEKAIFKLAEAFEARKLVMENPTLSLAALAKAHGRCHKHLAKLIERSFVTPEDLVAIFAVRSAAQPDYLHKGLASTAFWDWRKADVGDASTKCRSQTL</sequence>
<dbReference type="Gene3D" id="3.90.1750.20">
    <property type="entry name" value="Putative Large Serine Recombinase, Chain B, Domain 2"/>
    <property type="match status" value="1"/>
</dbReference>
<dbReference type="Pfam" id="PF07508">
    <property type="entry name" value="Recombinase"/>
    <property type="match status" value="1"/>
</dbReference>
<dbReference type="InterPro" id="IPR011109">
    <property type="entry name" value="DNA_bind_recombinase_dom"/>
</dbReference>
<gene>
    <name evidence="3" type="ORF">GGR91_001965</name>
</gene>
<evidence type="ECO:0000259" key="1">
    <source>
        <dbReference type="PROSITE" id="PS51736"/>
    </source>
</evidence>
<dbReference type="CDD" id="cd03768">
    <property type="entry name" value="SR_ResInv"/>
    <property type="match status" value="1"/>
</dbReference>
<dbReference type="AlphaFoldDB" id="A0A840B3H6"/>
<dbReference type="SMART" id="SM00857">
    <property type="entry name" value="Resolvase"/>
    <property type="match status" value="1"/>
</dbReference>
<evidence type="ECO:0000313" key="3">
    <source>
        <dbReference type="EMBL" id="MBB3943707.1"/>
    </source>
</evidence>
<feature type="domain" description="Recombinase" evidence="2">
    <location>
        <begin position="167"/>
        <end position="281"/>
    </location>
</feature>
<dbReference type="PROSITE" id="PS51736">
    <property type="entry name" value="RECOMBINASES_3"/>
    <property type="match status" value="1"/>
</dbReference>
<dbReference type="InterPro" id="IPR036162">
    <property type="entry name" value="Resolvase-like_N_sf"/>
</dbReference>
<dbReference type="InterPro" id="IPR006119">
    <property type="entry name" value="Resolv_N"/>
</dbReference>
<dbReference type="SUPFAM" id="SSF53041">
    <property type="entry name" value="Resolvase-like"/>
    <property type="match status" value="1"/>
</dbReference>
<dbReference type="PROSITE" id="PS51737">
    <property type="entry name" value="RECOMBINASE_DNA_BIND"/>
    <property type="match status" value="1"/>
</dbReference>
<dbReference type="PANTHER" id="PTHR30461">
    <property type="entry name" value="DNA-INVERTASE FROM LAMBDOID PROPHAGE"/>
    <property type="match status" value="1"/>
</dbReference>
<protein>
    <submittedName>
        <fullName evidence="3">DNA invertase Pin-like site-specific DNA recombinase</fullName>
    </submittedName>
</protein>
<comment type="caution">
    <text evidence="3">The sequence shown here is derived from an EMBL/GenBank/DDBJ whole genome shotgun (WGS) entry which is preliminary data.</text>
</comment>
<dbReference type="PANTHER" id="PTHR30461:SF23">
    <property type="entry name" value="DNA RECOMBINASE-RELATED"/>
    <property type="match status" value="1"/>
</dbReference>
<accession>A0A840B3H6</accession>
<dbReference type="EMBL" id="JACIEA010000002">
    <property type="protein sequence ID" value="MBB3943707.1"/>
    <property type="molecule type" value="Genomic_DNA"/>
</dbReference>
<dbReference type="Proteomes" id="UP000581447">
    <property type="component" value="Unassembled WGS sequence"/>
</dbReference>
<proteinExistence type="predicted"/>
<feature type="domain" description="Resolvase/invertase-type recombinase catalytic" evidence="1">
    <location>
        <begin position="7"/>
        <end position="159"/>
    </location>
</feature>
<keyword evidence="4" id="KW-1185">Reference proteome</keyword>
<dbReference type="InterPro" id="IPR050639">
    <property type="entry name" value="SSR_resolvase"/>
</dbReference>
<reference evidence="3 4" key="1">
    <citation type="submission" date="2020-08" db="EMBL/GenBank/DDBJ databases">
        <title>Genomic Encyclopedia of Type Strains, Phase IV (KMG-IV): sequencing the most valuable type-strain genomes for metagenomic binning, comparative biology and taxonomic classification.</title>
        <authorList>
            <person name="Goeker M."/>
        </authorList>
    </citation>
    <scope>NUCLEOTIDE SEQUENCE [LARGE SCALE GENOMIC DNA]</scope>
    <source>
        <strain evidence="3 4">DSM 29050</strain>
    </source>
</reference>
<dbReference type="RefSeq" id="WP_183941984.1">
    <property type="nucleotide sequence ID" value="NZ_BAABBG010000005.1"/>
</dbReference>
<evidence type="ECO:0000313" key="4">
    <source>
        <dbReference type="Proteomes" id="UP000581447"/>
    </source>
</evidence>
<dbReference type="GO" id="GO:0003677">
    <property type="term" value="F:DNA binding"/>
    <property type="evidence" value="ECO:0007669"/>
    <property type="project" value="InterPro"/>
</dbReference>
<dbReference type="InterPro" id="IPR038109">
    <property type="entry name" value="DNA_bind_recomb_sf"/>
</dbReference>
<organism evidence="3 4">
    <name type="scientific">Sphingorhabdus rigui</name>
    <dbReference type="NCBI Taxonomy" id="1282858"/>
    <lineage>
        <taxon>Bacteria</taxon>
        <taxon>Pseudomonadati</taxon>
        <taxon>Pseudomonadota</taxon>
        <taxon>Alphaproteobacteria</taxon>
        <taxon>Sphingomonadales</taxon>
        <taxon>Sphingomonadaceae</taxon>
        <taxon>Sphingorhabdus</taxon>
    </lineage>
</organism>
<dbReference type="GO" id="GO:0000150">
    <property type="term" value="F:DNA strand exchange activity"/>
    <property type="evidence" value="ECO:0007669"/>
    <property type="project" value="InterPro"/>
</dbReference>
<dbReference type="Gene3D" id="3.40.50.1390">
    <property type="entry name" value="Resolvase, N-terminal catalytic domain"/>
    <property type="match status" value="1"/>
</dbReference>